<reference evidence="1" key="1">
    <citation type="submission" date="2014-11" db="EMBL/GenBank/DDBJ databases">
        <authorList>
            <person name="Amaro Gonzalez C."/>
        </authorList>
    </citation>
    <scope>NUCLEOTIDE SEQUENCE</scope>
</reference>
<name>A0A0E9TSY3_ANGAN</name>
<protein>
    <submittedName>
        <fullName evidence="1">Uncharacterized protein</fullName>
    </submittedName>
</protein>
<proteinExistence type="predicted"/>
<organism evidence="1">
    <name type="scientific">Anguilla anguilla</name>
    <name type="common">European freshwater eel</name>
    <name type="synonym">Muraena anguilla</name>
    <dbReference type="NCBI Taxonomy" id="7936"/>
    <lineage>
        <taxon>Eukaryota</taxon>
        <taxon>Metazoa</taxon>
        <taxon>Chordata</taxon>
        <taxon>Craniata</taxon>
        <taxon>Vertebrata</taxon>
        <taxon>Euteleostomi</taxon>
        <taxon>Actinopterygii</taxon>
        <taxon>Neopterygii</taxon>
        <taxon>Teleostei</taxon>
        <taxon>Anguilliformes</taxon>
        <taxon>Anguillidae</taxon>
        <taxon>Anguilla</taxon>
    </lineage>
</organism>
<dbReference type="AlphaFoldDB" id="A0A0E9TSY3"/>
<reference evidence="1" key="2">
    <citation type="journal article" date="2015" name="Fish Shellfish Immunol.">
        <title>Early steps in the European eel (Anguilla anguilla)-Vibrio vulnificus interaction in the gills: Role of the RtxA13 toxin.</title>
        <authorList>
            <person name="Callol A."/>
            <person name="Pajuelo D."/>
            <person name="Ebbesson L."/>
            <person name="Teles M."/>
            <person name="MacKenzie S."/>
            <person name="Amaro C."/>
        </authorList>
    </citation>
    <scope>NUCLEOTIDE SEQUENCE</scope>
</reference>
<evidence type="ECO:0000313" key="1">
    <source>
        <dbReference type="EMBL" id="JAH56784.1"/>
    </source>
</evidence>
<accession>A0A0E9TSY3</accession>
<dbReference type="EMBL" id="GBXM01051793">
    <property type="protein sequence ID" value="JAH56784.1"/>
    <property type="molecule type" value="Transcribed_RNA"/>
</dbReference>
<sequence length="25" mass="2938">MAVQRQTEGFMIFRPSEVSPETLFH</sequence>